<feature type="transmembrane region" description="Helical" evidence="1">
    <location>
        <begin position="12"/>
        <end position="33"/>
    </location>
</feature>
<organism evidence="2 3">
    <name type="scientific">Paraburkholderia piptadeniae</name>
    <dbReference type="NCBI Taxonomy" id="1701573"/>
    <lineage>
        <taxon>Bacteria</taxon>
        <taxon>Pseudomonadati</taxon>
        <taxon>Pseudomonadota</taxon>
        <taxon>Betaproteobacteria</taxon>
        <taxon>Burkholderiales</taxon>
        <taxon>Burkholderiaceae</taxon>
        <taxon>Paraburkholderia</taxon>
    </lineage>
</organism>
<name>A0A1N7STC3_9BURK</name>
<keyword evidence="1" id="KW-0472">Membrane</keyword>
<dbReference type="EMBL" id="CYGY02000085">
    <property type="protein sequence ID" value="SIT50602.1"/>
    <property type="molecule type" value="Genomic_DNA"/>
</dbReference>
<keyword evidence="3" id="KW-1185">Reference proteome</keyword>
<sequence length="49" mass="5242">MLKSGGINQASQPVFLSLALLTFPYTALAILGLDTHRLTSARIPCRTSP</sequence>
<evidence type="ECO:0000313" key="3">
    <source>
        <dbReference type="Proteomes" id="UP000195569"/>
    </source>
</evidence>
<evidence type="ECO:0000256" key="1">
    <source>
        <dbReference type="SAM" id="Phobius"/>
    </source>
</evidence>
<proteinExistence type="predicted"/>
<dbReference type="AlphaFoldDB" id="A0A1N7STC3"/>
<evidence type="ECO:0000313" key="2">
    <source>
        <dbReference type="EMBL" id="SIT50602.1"/>
    </source>
</evidence>
<reference evidence="2" key="1">
    <citation type="submission" date="2016-12" db="EMBL/GenBank/DDBJ databases">
        <authorList>
            <person name="Moulin L."/>
        </authorList>
    </citation>
    <scope>NUCLEOTIDE SEQUENCE [LARGE SCALE GENOMIC DNA]</scope>
    <source>
        <strain evidence="2">STM 7183</strain>
    </source>
</reference>
<gene>
    <name evidence="2" type="ORF">BN2476_850035</name>
</gene>
<keyword evidence="1" id="KW-0812">Transmembrane</keyword>
<comment type="caution">
    <text evidence="2">The sequence shown here is derived from an EMBL/GenBank/DDBJ whole genome shotgun (WGS) entry which is preliminary data.</text>
</comment>
<keyword evidence="1" id="KW-1133">Transmembrane helix</keyword>
<protein>
    <submittedName>
        <fullName evidence="2">Uncharacterized protein</fullName>
    </submittedName>
</protein>
<dbReference type="Proteomes" id="UP000195569">
    <property type="component" value="Unassembled WGS sequence"/>
</dbReference>
<accession>A0A1N7STC3</accession>